<dbReference type="InterPro" id="IPR036412">
    <property type="entry name" value="HAD-like_sf"/>
</dbReference>
<dbReference type="InterPro" id="IPR006439">
    <property type="entry name" value="HAD-SF_hydro_IA"/>
</dbReference>
<evidence type="ECO:0008006" key="3">
    <source>
        <dbReference type="Google" id="ProtNLM"/>
    </source>
</evidence>
<dbReference type="Gene3D" id="1.10.260.80">
    <property type="match status" value="1"/>
</dbReference>
<dbReference type="InParanoid" id="D8M6E1"/>
<dbReference type="RefSeq" id="XP_012897742.1">
    <property type="nucleotide sequence ID" value="XM_013042288.1"/>
</dbReference>
<dbReference type="InterPro" id="IPR023214">
    <property type="entry name" value="HAD_sf"/>
</dbReference>
<dbReference type="CDD" id="cd01427">
    <property type="entry name" value="HAD_like"/>
    <property type="match status" value="1"/>
</dbReference>
<proteinExistence type="predicted"/>
<dbReference type="GeneID" id="24923262"/>
<dbReference type="PANTHER" id="PTHR43885:SF1">
    <property type="entry name" value="SUPERFAMILY HYDROLASE, PUTATIVE (AFU_ORTHOLOGUE AFUA_4G13290)-RELATED"/>
    <property type="match status" value="1"/>
</dbReference>
<dbReference type="OrthoDB" id="426235at2759"/>
<reference evidence="1" key="1">
    <citation type="submission" date="2010-02" db="EMBL/GenBank/DDBJ databases">
        <title>Sequencing and annotation of the Blastocystis hominis genome.</title>
        <authorList>
            <person name="Wincker P."/>
        </authorList>
    </citation>
    <scope>NUCLEOTIDE SEQUENCE</scope>
    <source>
        <strain evidence="1">Singapore isolate B</strain>
    </source>
</reference>
<sequence>MNSKDPSVVGLINFKRMRERAKVPDGKDIFPYVRSHYKGEEYEKAMQAIEEEEYIAQQNVELQKSEFVQSFPYADELVKLLNAKGIKVGLLTRNGRKSMEHTVSLFTGKIDLAYCRDIQPSKPHIDPFIQISKEWGIPCENLLLAGDHLDDFIASITLHSRSCYVRSQGTKLSHTQQTVQDGLSLKNCQQTPKYIEEYKKTHQFYIPDLVVESISELYQAWKEL</sequence>
<dbReference type="NCBIfam" id="TIGR01549">
    <property type="entry name" value="HAD-SF-IA-v1"/>
    <property type="match status" value="1"/>
</dbReference>
<accession>D8M6E1</accession>
<dbReference type="Gene3D" id="3.40.50.1000">
    <property type="entry name" value="HAD superfamily/HAD-like"/>
    <property type="match status" value="1"/>
</dbReference>
<dbReference type="EMBL" id="FN668661">
    <property type="protein sequence ID" value="CBK23694.2"/>
    <property type="molecule type" value="Genomic_DNA"/>
</dbReference>
<dbReference type="PANTHER" id="PTHR43885">
    <property type="entry name" value="HALOACID DEHALOGENASE-LIKE HYDROLASE"/>
    <property type="match status" value="1"/>
</dbReference>
<organism evidence="1">
    <name type="scientific">Blastocystis hominis</name>
    <dbReference type="NCBI Taxonomy" id="12968"/>
    <lineage>
        <taxon>Eukaryota</taxon>
        <taxon>Sar</taxon>
        <taxon>Stramenopiles</taxon>
        <taxon>Bigyra</taxon>
        <taxon>Opalozoa</taxon>
        <taxon>Opalinata</taxon>
        <taxon>Blastocystidae</taxon>
        <taxon>Blastocystis</taxon>
    </lineage>
</organism>
<evidence type="ECO:0000313" key="2">
    <source>
        <dbReference type="Proteomes" id="UP000008312"/>
    </source>
</evidence>
<keyword evidence="2" id="KW-1185">Reference proteome</keyword>
<gene>
    <name evidence="1" type="ORF">GSBLH_T00007138001</name>
</gene>
<protein>
    <recommendedName>
        <fullName evidence="3">Haloacid dehalogenase-like hydrolase</fullName>
    </recommendedName>
</protein>
<dbReference type="AlphaFoldDB" id="D8M6E1"/>
<dbReference type="Pfam" id="PF13419">
    <property type="entry name" value="HAD_2"/>
    <property type="match status" value="1"/>
</dbReference>
<dbReference type="Proteomes" id="UP000008312">
    <property type="component" value="Unassembled WGS sequence"/>
</dbReference>
<name>D8M6E1_BLAHO</name>
<dbReference type="InterPro" id="IPR041492">
    <property type="entry name" value="HAD_2"/>
</dbReference>
<dbReference type="SUPFAM" id="SSF56784">
    <property type="entry name" value="HAD-like"/>
    <property type="match status" value="1"/>
</dbReference>
<evidence type="ECO:0000313" key="1">
    <source>
        <dbReference type="EMBL" id="CBK23694.2"/>
    </source>
</evidence>